<keyword evidence="7" id="KW-1185">Reference proteome</keyword>
<dbReference type="InterPro" id="IPR028098">
    <property type="entry name" value="Glyco_trans_4-like_N"/>
</dbReference>
<feature type="domain" description="Glycosyl transferase family 1" evidence="4">
    <location>
        <begin position="179"/>
        <end position="342"/>
    </location>
</feature>
<protein>
    <submittedName>
        <fullName evidence="6">Alpha-1,4-N-acetyl-D-galactosaminyltransferase</fullName>
        <ecNumber evidence="6">2.4.1.292</ecNumber>
    </submittedName>
</protein>
<dbReference type="AlphaFoldDB" id="A0A5C5Y8D2"/>
<dbReference type="InterPro" id="IPR001296">
    <property type="entry name" value="Glyco_trans_1"/>
</dbReference>
<dbReference type="EC" id="2.4.1.292" evidence="6"/>
<proteinExistence type="predicted"/>
<sequence>MKITYLLSNPGIGGLEQRLAWIVPRLNCRGHDTSILNLCNAGRSNDYWRRSGVPVSHISRTSSTELLFLPRLLHHLRQERPDILHIYGLRANLLGRIAAKLTGVQAVVSGQVSTDSWRKWHHVIADRLTSPAVSLYMANSNAVRTAFIERERVSPDRIVTVCNGIDIKSYSSNRHLRAQIRREWGISPLETAFLMVANIRPAKNHFGLLDAVLELKKDRDNFKIFLVGEDYSQGRLEREIGSRNLNDVVRFLGHRPNAGSLWAGADIGLLSSVWEGSPFSLLEAMASGVAVISTRVGGVSELVLDGVTGLTVPPNDPQSFAHAMRSMLDSPSRRKEMAGNAQLRATKHYSLESMLDGMLAVYTAALRSRNGFTSSPISEGQSSSCKSPYGPRSL</sequence>
<evidence type="ECO:0000313" key="6">
    <source>
        <dbReference type="EMBL" id="TWT70525.1"/>
    </source>
</evidence>
<evidence type="ECO:0000259" key="4">
    <source>
        <dbReference type="Pfam" id="PF00534"/>
    </source>
</evidence>
<dbReference type="Gene3D" id="3.40.50.2000">
    <property type="entry name" value="Glycogen Phosphorylase B"/>
    <property type="match status" value="2"/>
</dbReference>
<dbReference type="RefSeq" id="WP_146439370.1">
    <property type="nucleotide sequence ID" value="NZ_SJPL01000001.1"/>
</dbReference>
<dbReference type="SUPFAM" id="SSF53756">
    <property type="entry name" value="UDP-Glycosyltransferase/glycogen phosphorylase"/>
    <property type="match status" value="1"/>
</dbReference>
<keyword evidence="1 6" id="KW-0328">Glycosyltransferase</keyword>
<evidence type="ECO:0000259" key="5">
    <source>
        <dbReference type="Pfam" id="PF13579"/>
    </source>
</evidence>
<dbReference type="PANTHER" id="PTHR12526">
    <property type="entry name" value="GLYCOSYLTRANSFERASE"/>
    <property type="match status" value="1"/>
</dbReference>
<dbReference type="Pfam" id="PF00534">
    <property type="entry name" value="Glycos_transf_1"/>
    <property type="match status" value="1"/>
</dbReference>
<evidence type="ECO:0000256" key="2">
    <source>
        <dbReference type="ARBA" id="ARBA00022679"/>
    </source>
</evidence>
<feature type="region of interest" description="Disordered" evidence="3">
    <location>
        <begin position="373"/>
        <end position="394"/>
    </location>
</feature>
<feature type="domain" description="Glycosyltransferase subfamily 4-like N-terminal" evidence="5">
    <location>
        <begin position="13"/>
        <end position="164"/>
    </location>
</feature>
<evidence type="ECO:0000256" key="1">
    <source>
        <dbReference type="ARBA" id="ARBA00022676"/>
    </source>
</evidence>
<dbReference type="OrthoDB" id="9795746at2"/>
<dbReference type="Pfam" id="PF13579">
    <property type="entry name" value="Glyco_trans_4_4"/>
    <property type="match status" value="1"/>
</dbReference>
<gene>
    <name evidence="6" type="primary">pglH</name>
    <name evidence="6" type="ORF">Pan14r_28320</name>
</gene>
<dbReference type="EMBL" id="SJPL01000001">
    <property type="protein sequence ID" value="TWT70525.1"/>
    <property type="molecule type" value="Genomic_DNA"/>
</dbReference>
<dbReference type="Proteomes" id="UP000317238">
    <property type="component" value="Unassembled WGS sequence"/>
</dbReference>
<accession>A0A5C5Y8D2</accession>
<feature type="compositionally biased region" description="Polar residues" evidence="3">
    <location>
        <begin position="373"/>
        <end position="386"/>
    </location>
</feature>
<dbReference type="PANTHER" id="PTHR12526:SF510">
    <property type="entry name" value="D-INOSITOL 3-PHOSPHATE GLYCOSYLTRANSFERASE"/>
    <property type="match status" value="1"/>
</dbReference>
<name>A0A5C5Y8D2_9PLAN</name>
<keyword evidence="2 6" id="KW-0808">Transferase</keyword>
<dbReference type="GO" id="GO:0016757">
    <property type="term" value="F:glycosyltransferase activity"/>
    <property type="evidence" value="ECO:0007669"/>
    <property type="project" value="UniProtKB-KW"/>
</dbReference>
<evidence type="ECO:0000256" key="3">
    <source>
        <dbReference type="SAM" id="MobiDB-lite"/>
    </source>
</evidence>
<evidence type="ECO:0000313" key="7">
    <source>
        <dbReference type="Proteomes" id="UP000317238"/>
    </source>
</evidence>
<organism evidence="6 7">
    <name type="scientific">Crateriforma conspicua</name>
    <dbReference type="NCBI Taxonomy" id="2527996"/>
    <lineage>
        <taxon>Bacteria</taxon>
        <taxon>Pseudomonadati</taxon>
        <taxon>Planctomycetota</taxon>
        <taxon>Planctomycetia</taxon>
        <taxon>Planctomycetales</taxon>
        <taxon>Planctomycetaceae</taxon>
        <taxon>Crateriforma</taxon>
    </lineage>
</organism>
<comment type="caution">
    <text evidence="6">The sequence shown here is derived from an EMBL/GenBank/DDBJ whole genome shotgun (WGS) entry which is preliminary data.</text>
</comment>
<reference evidence="6 7" key="1">
    <citation type="submission" date="2019-02" db="EMBL/GenBank/DDBJ databases">
        <title>Deep-cultivation of Planctomycetes and their phenomic and genomic characterization uncovers novel biology.</title>
        <authorList>
            <person name="Wiegand S."/>
            <person name="Jogler M."/>
            <person name="Boedeker C."/>
            <person name="Pinto D."/>
            <person name="Vollmers J."/>
            <person name="Rivas-Marin E."/>
            <person name="Kohn T."/>
            <person name="Peeters S.H."/>
            <person name="Heuer A."/>
            <person name="Rast P."/>
            <person name="Oberbeckmann S."/>
            <person name="Bunk B."/>
            <person name="Jeske O."/>
            <person name="Meyerdierks A."/>
            <person name="Storesund J.E."/>
            <person name="Kallscheuer N."/>
            <person name="Luecker S."/>
            <person name="Lage O.M."/>
            <person name="Pohl T."/>
            <person name="Merkel B.J."/>
            <person name="Hornburger P."/>
            <person name="Mueller R.-W."/>
            <person name="Bruemmer F."/>
            <person name="Labrenz M."/>
            <person name="Spormann A.M."/>
            <person name="Op Den Camp H."/>
            <person name="Overmann J."/>
            <person name="Amann R."/>
            <person name="Jetten M.S.M."/>
            <person name="Mascher T."/>
            <person name="Medema M.H."/>
            <person name="Devos D.P."/>
            <person name="Kaster A.-K."/>
            <person name="Ovreas L."/>
            <person name="Rohde M."/>
            <person name="Galperin M.Y."/>
            <person name="Jogler C."/>
        </authorList>
    </citation>
    <scope>NUCLEOTIDE SEQUENCE [LARGE SCALE GENOMIC DNA]</scope>
    <source>
        <strain evidence="6 7">Pan14r</strain>
    </source>
</reference>